<comment type="caution">
    <text evidence="2">The sequence shown here is derived from an EMBL/GenBank/DDBJ whole genome shotgun (WGS) entry which is preliminary data.</text>
</comment>
<dbReference type="Proteomes" id="UP001168821">
    <property type="component" value="Unassembled WGS sequence"/>
</dbReference>
<feature type="coiled-coil region" evidence="1">
    <location>
        <begin position="34"/>
        <end position="82"/>
    </location>
</feature>
<dbReference type="AlphaFoldDB" id="A0AA38I276"/>
<accession>A0AA38I276</accession>
<name>A0AA38I276_9CUCU</name>
<organism evidence="2 3">
    <name type="scientific">Zophobas morio</name>
    <dbReference type="NCBI Taxonomy" id="2755281"/>
    <lineage>
        <taxon>Eukaryota</taxon>
        <taxon>Metazoa</taxon>
        <taxon>Ecdysozoa</taxon>
        <taxon>Arthropoda</taxon>
        <taxon>Hexapoda</taxon>
        <taxon>Insecta</taxon>
        <taxon>Pterygota</taxon>
        <taxon>Neoptera</taxon>
        <taxon>Endopterygota</taxon>
        <taxon>Coleoptera</taxon>
        <taxon>Polyphaga</taxon>
        <taxon>Cucujiformia</taxon>
        <taxon>Tenebrionidae</taxon>
        <taxon>Zophobas</taxon>
    </lineage>
</organism>
<dbReference type="EMBL" id="JALNTZ010000006">
    <property type="protein sequence ID" value="KAJ3647806.1"/>
    <property type="molecule type" value="Genomic_DNA"/>
</dbReference>
<evidence type="ECO:0000256" key="1">
    <source>
        <dbReference type="SAM" id="Coils"/>
    </source>
</evidence>
<keyword evidence="1" id="KW-0175">Coiled coil</keyword>
<proteinExistence type="predicted"/>
<evidence type="ECO:0000313" key="2">
    <source>
        <dbReference type="EMBL" id="KAJ3647806.1"/>
    </source>
</evidence>
<gene>
    <name evidence="2" type="ORF">Zmor_019665</name>
</gene>
<sequence>MGNDIKLPVSRRTQLLESQKALQADARALIILEIQKISNQLETIDNQIQRVERNIAQINQNNEYYKRTIQDLSKTLHQLNIECLNEKLSDERFMETTNAHLQDLEEPNNYETAPILDEYSSAKIATLQSSVDALNATITTNQDYIEKIITKVTQN</sequence>
<protein>
    <submittedName>
        <fullName evidence="2">Uncharacterized protein</fullName>
    </submittedName>
</protein>
<reference evidence="2" key="1">
    <citation type="journal article" date="2023" name="G3 (Bethesda)">
        <title>Whole genome assemblies of Zophobas morio and Tenebrio molitor.</title>
        <authorList>
            <person name="Kaur S."/>
            <person name="Stinson S.A."/>
            <person name="diCenzo G.C."/>
        </authorList>
    </citation>
    <scope>NUCLEOTIDE SEQUENCE</scope>
    <source>
        <strain evidence="2">QUZm001</strain>
    </source>
</reference>
<evidence type="ECO:0000313" key="3">
    <source>
        <dbReference type="Proteomes" id="UP001168821"/>
    </source>
</evidence>
<keyword evidence="3" id="KW-1185">Reference proteome</keyword>